<sequence>MSADLFAEFGAFNSGTSQQSKQTSQAQSKPILATNTDPFSFLASPATYSSSPQVFGGPSPSVWPSIGNKKAAGNDLGYFGTFGAAVNTPQKPAQEPVDDDDAWGDFEEAPPSATVAQPLPRPLQSKNPPLAKTGLASAAKPPIMRVDTMDLMSNRLVGITGSKKEPEPWQARPSWGAATSNPSSLWSSSQPPEPKPKPQTAKANADVLFDADDFDGEAPDDDDDFGDFETAETKAAPAPAPKEATPIQPAIADLLSLDFGAPASQTAPATLAVPTGMSGRKGAPTQLLSNLDLSASPRSPSTLYPHAPKSPAFSDRNPFPGLAVTTPVSGTLPPEVKDDKGKPLTAWPEAESATDKDDWDAFADFPPDGASVTPGAPSAVDSSWDWNAVDVPQPSRKSPISKPVTQHKIPAPETIGPPPTNIPPPSILLSIFPELLEEAETKLYKPTARQPQAVKDRIYSDPATLSYLKGYLILAAVAARILAGRKHRWHRDKFLAQGMSISAAGSKGGMKLAGVDKAQTAREDREATDVVGVWRDHVGKLKTAVAQANIGLQKQPVKMEPLRVPEINDHMAVTTAKVVPTAPKACVVCGLKREERVKGVDIDVEDSFGEWWIDHWGHRACRNFWFENEEKLRSR</sequence>
<feature type="compositionally biased region" description="Low complexity" evidence="1">
    <location>
        <begin position="233"/>
        <end position="246"/>
    </location>
</feature>
<feature type="compositionally biased region" description="Low complexity" evidence="1">
    <location>
        <begin position="180"/>
        <end position="190"/>
    </location>
</feature>
<feature type="compositionally biased region" description="Low complexity" evidence="1">
    <location>
        <begin position="14"/>
        <end position="29"/>
    </location>
</feature>
<dbReference type="PANTHER" id="PTHR42084:SF1">
    <property type="entry name" value="SERINE_THREONINE-PROTEIN KINASE PPK6"/>
    <property type="match status" value="1"/>
</dbReference>
<gene>
    <name evidence="2" type="ORF">SLS53_005401</name>
</gene>
<feature type="region of interest" description="Disordered" evidence="1">
    <location>
        <begin position="291"/>
        <end position="355"/>
    </location>
</feature>
<feature type="region of interest" description="Disordered" evidence="1">
    <location>
        <begin position="393"/>
        <end position="422"/>
    </location>
</feature>
<dbReference type="PANTHER" id="PTHR42084">
    <property type="entry name" value="YALI0E26631P"/>
    <property type="match status" value="1"/>
</dbReference>
<dbReference type="AlphaFoldDB" id="A0AAN9YG66"/>
<proteinExistence type="predicted"/>
<feature type="region of interest" description="Disordered" evidence="1">
    <location>
        <begin position="12"/>
        <end position="32"/>
    </location>
</feature>
<dbReference type="EMBL" id="JAJSPL020000020">
    <property type="protein sequence ID" value="KAK7740557.1"/>
    <property type="molecule type" value="Genomic_DNA"/>
</dbReference>
<reference evidence="2 3" key="1">
    <citation type="journal article" date="2023" name="PLoS ONE">
        <title>Cytospora paraplurivora sp. nov. isolated from orchards with fruit tree decline syndrome in Ontario, Canada.</title>
        <authorList>
            <person name="Ilyukhin E."/>
            <person name="Nguyen H.D.T."/>
            <person name="Castle A.J."/>
            <person name="Ellouze W."/>
        </authorList>
    </citation>
    <scope>NUCLEOTIDE SEQUENCE [LARGE SCALE GENOMIC DNA]</scope>
    <source>
        <strain evidence="2 3">FDS-564</strain>
    </source>
</reference>
<evidence type="ECO:0000313" key="3">
    <source>
        <dbReference type="Proteomes" id="UP001320245"/>
    </source>
</evidence>
<feature type="compositionally biased region" description="Acidic residues" evidence="1">
    <location>
        <begin position="96"/>
        <end position="108"/>
    </location>
</feature>
<evidence type="ECO:0000313" key="2">
    <source>
        <dbReference type="EMBL" id="KAK7740557.1"/>
    </source>
</evidence>
<feature type="region of interest" description="Disordered" evidence="1">
    <location>
        <begin position="48"/>
        <end position="67"/>
    </location>
</feature>
<feature type="compositionally biased region" description="Acidic residues" evidence="1">
    <location>
        <begin position="209"/>
        <end position="230"/>
    </location>
</feature>
<accession>A0AAN9YG66</accession>
<feature type="compositionally biased region" description="Polar residues" evidence="1">
    <location>
        <begin position="291"/>
        <end position="302"/>
    </location>
</feature>
<keyword evidence="3" id="KW-1185">Reference proteome</keyword>
<feature type="region of interest" description="Disordered" evidence="1">
    <location>
        <begin position="157"/>
        <end position="249"/>
    </location>
</feature>
<name>A0AAN9YG66_9PEZI</name>
<protein>
    <submittedName>
        <fullName evidence="2">Uncharacterized protein</fullName>
    </submittedName>
</protein>
<organism evidence="2 3">
    <name type="scientific">Cytospora paraplurivora</name>
    <dbReference type="NCBI Taxonomy" id="2898453"/>
    <lineage>
        <taxon>Eukaryota</taxon>
        <taxon>Fungi</taxon>
        <taxon>Dikarya</taxon>
        <taxon>Ascomycota</taxon>
        <taxon>Pezizomycotina</taxon>
        <taxon>Sordariomycetes</taxon>
        <taxon>Sordariomycetidae</taxon>
        <taxon>Diaporthales</taxon>
        <taxon>Cytosporaceae</taxon>
        <taxon>Cytospora</taxon>
    </lineage>
</organism>
<comment type="caution">
    <text evidence="2">The sequence shown here is derived from an EMBL/GenBank/DDBJ whole genome shotgun (WGS) entry which is preliminary data.</text>
</comment>
<evidence type="ECO:0000256" key="1">
    <source>
        <dbReference type="SAM" id="MobiDB-lite"/>
    </source>
</evidence>
<feature type="region of interest" description="Disordered" evidence="1">
    <location>
        <begin position="86"/>
        <end position="143"/>
    </location>
</feature>
<dbReference type="Proteomes" id="UP001320245">
    <property type="component" value="Unassembled WGS sequence"/>
</dbReference>